<evidence type="ECO:0000313" key="4">
    <source>
        <dbReference type="Proteomes" id="UP000019116"/>
    </source>
</evidence>
<dbReference type="EnsemblPlants" id="TraesCS7B02G447500.1">
    <property type="protein sequence ID" value="TraesCS7B02G447500.1.cds1"/>
    <property type="gene ID" value="TraesCS7B02G447500"/>
</dbReference>
<dbReference type="Gramene" id="TraesCS7B02G447500.1">
    <property type="protein sequence ID" value="TraesCS7B02G447500.1.cds1"/>
    <property type="gene ID" value="TraesCS7B02G447500"/>
</dbReference>
<accession>A0A3B6SKW9</accession>
<dbReference type="Gramene" id="TraesCLE_scaffold_040098_01G000100.1">
    <property type="protein sequence ID" value="TraesCLE_scaffold_040098_01G000100.1"/>
    <property type="gene ID" value="TraesCLE_scaffold_040098_01G000100"/>
</dbReference>
<reference evidence="3" key="2">
    <citation type="submission" date="2018-10" db="UniProtKB">
        <authorList>
            <consortium name="EnsemblPlants"/>
        </authorList>
    </citation>
    <scope>IDENTIFICATION</scope>
</reference>
<dbReference type="Gramene" id="TraesPARA_EIv1.0_2488070.1">
    <property type="protein sequence ID" value="TraesPARA_EIv1.0_2488070.1.CDS1"/>
    <property type="gene ID" value="TraesPARA_EIv1.0_2488070"/>
</dbReference>
<dbReference type="Gramene" id="TraesPARA_EIv1.0_2488100.1">
    <property type="protein sequence ID" value="TraesPARA_EIv1.0_2488100.1.CDS1"/>
    <property type="gene ID" value="TraesPARA_EIv1.0_2488100"/>
</dbReference>
<dbReference type="OMA" id="WHTISRV"/>
<feature type="transmembrane region" description="Helical" evidence="1">
    <location>
        <begin position="20"/>
        <end position="40"/>
    </location>
</feature>
<feature type="transmembrane region" description="Helical" evidence="1">
    <location>
        <begin position="52"/>
        <end position="71"/>
    </location>
</feature>
<keyword evidence="1" id="KW-0812">Transmembrane</keyword>
<dbReference type="InterPro" id="IPR007658">
    <property type="entry name" value="DUF594"/>
</dbReference>
<dbReference type="STRING" id="4565.A0A3B6SKW9"/>
<keyword evidence="1" id="KW-1133">Transmembrane helix</keyword>
<dbReference type="RefSeq" id="XP_044435786.1">
    <property type="nucleotide sequence ID" value="XM_044579851.1"/>
</dbReference>
<name>A0A3B6SKW9_WHEAT</name>
<evidence type="ECO:0000256" key="1">
    <source>
        <dbReference type="SAM" id="Phobius"/>
    </source>
</evidence>
<keyword evidence="4" id="KW-1185">Reference proteome</keyword>
<sequence>MGETGAPMQYLLYLWNEWELQTVVAASFSLQVILFFFAGVRRYNTSSVVRVILWLVYLLADAIAIYALGHITSSLSKKSNQLVAFWAPLLVLHLGGQDTITAYALEDNELWLRHLLNMSVQVAGTAYVLYKYIKEDGSTFARAAIWVLAAGVFKYGERIRALKLATRKHSKKNWKPRRIWRRRTTDPPLESVPFEIYAFIVMRAHVVRHNYVKPIIMGYPAGNTTNEIGASLMDDFWEQVRDHVTYVQGYAPRLREEDASLEEKMQTKNLYKTIEVELGLVYETLYTKAPVIHTWYGHCIRTFSLVSCFAALVIFTVSKKDSYSTPNVVITFALLGGACALEVASVFKASGSTWTYAILRDEGYNRLANAILFARYHLRLVNDGRWSDSIGQSNFISYYAFDPKEDLAGRISRWIGLRRLWFKAHRIKHAKLSPAVKEFVYALLKGEWRHLVSIEDVGPRRAAWARKFSDNAKIKQLDWSLSFEFQECVYIWHIATSTFLNNSALEPELVNKDMAVMAGAVNTLSDYMMYLLVKHPDILPTEEASRRWYDSVGRVYVYILGRGGDECGPHAVMLKCDAKERDWDSNGDWAMMEKAGTLARIMLDMELGLPHKLVILGTVWMEMLCHTATNTAGEFHARQLSNGGEFLTHILLLAGYCSYMKEATKPPEADDCKDVIIEIP</sequence>
<dbReference type="KEGG" id="taes:123162044"/>
<dbReference type="Gramene" id="TraesCS7B03G1206800.1">
    <property type="protein sequence ID" value="TraesCS7B03G1206800.1.CDS1"/>
    <property type="gene ID" value="TraesCS7B03G1206800"/>
</dbReference>
<keyword evidence="1" id="KW-0472">Membrane</keyword>
<dbReference type="Pfam" id="PF04578">
    <property type="entry name" value="DUF594"/>
    <property type="match status" value="1"/>
</dbReference>
<evidence type="ECO:0000259" key="2">
    <source>
        <dbReference type="Pfam" id="PF13968"/>
    </source>
</evidence>
<proteinExistence type="predicted"/>
<dbReference type="Gramene" id="TraesLDM7B03G04257170.1">
    <property type="protein sequence ID" value="TraesLDM7B03G04257170.1.CDS1"/>
    <property type="gene ID" value="TraesLDM7B03G04257170"/>
</dbReference>
<organism evidence="3">
    <name type="scientific">Triticum aestivum</name>
    <name type="common">Wheat</name>
    <dbReference type="NCBI Taxonomy" id="4565"/>
    <lineage>
        <taxon>Eukaryota</taxon>
        <taxon>Viridiplantae</taxon>
        <taxon>Streptophyta</taxon>
        <taxon>Embryophyta</taxon>
        <taxon>Tracheophyta</taxon>
        <taxon>Spermatophyta</taxon>
        <taxon>Magnoliopsida</taxon>
        <taxon>Liliopsida</taxon>
        <taxon>Poales</taxon>
        <taxon>Poaceae</taxon>
        <taxon>BOP clade</taxon>
        <taxon>Pooideae</taxon>
        <taxon>Triticodae</taxon>
        <taxon>Triticeae</taxon>
        <taxon>Triticinae</taxon>
        <taxon>Triticum</taxon>
    </lineage>
</organism>
<protein>
    <recommendedName>
        <fullName evidence="2">DUF4220 domain-containing protein</fullName>
    </recommendedName>
</protein>
<dbReference type="Gramene" id="TraesCAD_scaffold_164324_01G000100.1">
    <property type="protein sequence ID" value="TraesCAD_scaffold_164324_01G000100.1"/>
    <property type="gene ID" value="TraesCAD_scaffold_164324_01G000100"/>
</dbReference>
<evidence type="ECO:0000313" key="3">
    <source>
        <dbReference type="EnsemblPlants" id="TraesCS7B02G447500.1.cds1"/>
    </source>
</evidence>
<dbReference type="AlphaFoldDB" id="A0A3B6SKW9"/>
<feature type="domain" description="DUF4220" evidence="2">
    <location>
        <begin position="54"/>
        <end position="398"/>
    </location>
</feature>
<gene>
    <name evidence="3" type="primary">LOC123162044</name>
</gene>
<dbReference type="Pfam" id="PF13968">
    <property type="entry name" value="DUF4220"/>
    <property type="match status" value="1"/>
</dbReference>
<dbReference type="InterPro" id="IPR025315">
    <property type="entry name" value="DUF4220"/>
</dbReference>
<dbReference type="Proteomes" id="UP000019116">
    <property type="component" value="Chromosome 7B"/>
</dbReference>
<dbReference type="PANTHER" id="PTHR31325">
    <property type="entry name" value="OS01G0798800 PROTEIN-RELATED"/>
    <property type="match status" value="1"/>
</dbReference>
<reference evidence="3" key="1">
    <citation type="submission" date="2018-08" db="EMBL/GenBank/DDBJ databases">
        <authorList>
            <person name="Rossello M."/>
        </authorList>
    </citation>
    <scope>NUCLEOTIDE SEQUENCE [LARGE SCALE GENOMIC DNA]</scope>
    <source>
        <strain evidence="3">cv. Chinese Spring</strain>
    </source>
</reference>
<dbReference type="GeneID" id="123162044"/>